<name>A0A060ZDL3_ONCMY</name>
<proteinExistence type="predicted"/>
<feature type="region of interest" description="Disordered" evidence="1">
    <location>
        <begin position="40"/>
        <end position="103"/>
    </location>
</feature>
<dbReference type="AlphaFoldDB" id="A0A060ZDL3"/>
<feature type="compositionally biased region" description="Low complexity" evidence="1">
    <location>
        <begin position="57"/>
        <end position="69"/>
    </location>
</feature>
<dbReference type="PaxDb" id="8022-A0A060ZDL3"/>
<evidence type="ECO:0000313" key="3">
    <source>
        <dbReference type="Proteomes" id="UP000193380"/>
    </source>
</evidence>
<protein>
    <submittedName>
        <fullName evidence="2">Uncharacterized protein</fullName>
    </submittedName>
</protein>
<sequence>MWKEPKDEVNVEDDLEYYQEHIKFIDNMLIGSGAFGKKISLGTFPPAPATPGPSPSPSARSSSPAAEPSYGEWKPPKKPGPVPTPHYPSEPSGSGSADEFDYR</sequence>
<dbReference type="STRING" id="8022.A0A060ZDL3"/>
<dbReference type="EMBL" id="FR945461">
    <property type="protein sequence ID" value="CDQ99325.1"/>
    <property type="molecule type" value="Genomic_DNA"/>
</dbReference>
<evidence type="ECO:0000313" key="2">
    <source>
        <dbReference type="EMBL" id="CDQ99325.1"/>
    </source>
</evidence>
<feature type="compositionally biased region" description="Pro residues" evidence="1">
    <location>
        <begin position="45"/>
        <end position="56"/>
    </location>
</feature>
<gene>
    <name evidence="2" type="ORF">GSONMT00015564001</name>
</gene>
<reference evidence="2" key="2">
    <citation type="submission" date="2014-03" db="EMBL/GenBank/DDBJ databases">
        <authorList>
            <person name="Genoscope - CEA"/>
        </authorList>
    </citation>
    <scope>NUCLEOTIDE SEQUENCE</scope>
</reference>
<dbReference type="Proteomes" id="UP000193380">
    <property type="component" value="Unassembled WGS sequence"/>
</dbReference>
<organism evidence="2 3">
    <name type="scientific">Oncorhynchus mykiss</name>
    <name type="common">Rainbow trout</name>
    <name type="synonym">Salmo gairdneri</name>
    <dbReference type="NCBI Taxonomy" id="8022"/>
    <lineage>
        <taxon>Eukaryota</taxon>
        <taxon>Metazoa</taxon>
        <taxon>Chordata</taxon>
        <taxon>Craniata</taxon>
        <taxon>Vertebrata</taxon>
        <taxon>Euteleostomi</taxon>
        <taxon>Actinopterygii</taxon>
        <taxon>Neopterygii</taxon>
        <taxon>Teleostei</taxon>
        <taxon>Protacanthopterygii</taxon>
        <taxon>Salmoniformes</taxon>
        <taxon>Salmonidae</taxon>
        <taxon>Salmoninae</taxon>
        <taxon>Oncorhynchus</taxon>
    </lineage>
</organism>
<evidence type="ECO:0000256" key="1">
    <source>
        <dbReference type="SAM" id="MobiDB-lite"/>
    </source>
</evidence>
<accession>A0A060ZDL3</accession>
<reference evidence="2" key="1">
    <citation type="journal article" date="2014" name="Nat. Commun.">
        <title>The rainbow trout genome provides novel insights into evolution after whole-genome duplication in vertebrates.</title>
        <authorList>
            <person name="Berthelot C."/>
            <person name="Brunet F."/>
            <person name="Chalopin D."/>
            <person name="Juanchich A."/>
            <person name="Bernard M."/>
            <person name="Noel B."/>
            <person name="Bento P."/>
            <person name="Da Silva C."/>
            <person name="Labadie K."/>
            <person name="Alberti A."/>
            <person name="Aury J.M."/>
            <person name="Louis A."/>
            <person name="Dehais P."/>
            <person name="Bardou P."/>
            <person name="Montfort J."/>
            <person name="Klopp C."/>
            <person name="Cabau C."/>
            <person name="Gaspin C."/>
            <person name="Thorgaard G.H."/>
            <person name="Boussaha M."/>
            <person name="Quillet E."/>
            <person name="Guyomard R."/>
            <person name="Galiana D."/>
            <person name="Bobe J."/>
            <person name="Volff J.N."/>
            <person name="Genet C."/>
            <person name="Wincker P."/>
            <person name="Jaillon O."/>
            <person name="Roest Crollius H."/>
            <person name="Guiguen Y."/>
        </authorList>
    </citation>
    <scope>NUCLEOTIDE SEQUENCE [LARGE SCALE GENOMIC DNA]</scope>
</reference>
<feature type="compositionally biased region" description="Pro residues" evidence="1">
    <location>
        <begin position="78"/>
        <end position="88"/>
    </location>
</feature>